<feature type="signal peptide" evidence="1">
    <location>
        <begin position="1"/>
        <end position="16"/>
    </location>
</feature>
<dbReference type="AlphaFoldDB" id="A0AA36HCR4"/>
<protein>
    <submittedName>
        <fullName evidence="2">Uncharacterized protein</fullName>
    </submittedName>
</protein>
<keyword evidence="1" id="KW-0732">Signal</keyword>
<reference evidence="2" key="1">
    <citation type="submission" date="2023-07" db="EMBL/GenBank/DDBJ databases">
        <authorList>
            <consortium name="CYATHOMIX"/>
        </authorList>
    </citation>
    <scope>NUCLEOTIDE SEQUENCE</scope>
    <source>
        <strain evidence="2">N/A</strain>
    </source>
</reference>
<gene>
    <name evidence="2" type="ORF">CYNAS_LOCUS19765</name>
</gene>
<dbReference type="Proteomes" id="UP001176961">
    <property type="component" value="Unassembled WGS sequence"/>
</dbReference>
<sequence length="127" mass="14186">MRHLIVFLLLCPIIRAAVINLNQLNLTQILQEHDLGEVDLNELDLPQILKQINSPSGGAGEAKEGSAIDRINIVGGTRGMKYVCDVWCPKVKKLVKSGEQDVDYWVTLKGTKKTYNRDNFEDVCSTC</sequence>
<accession>A0AA36HCR4</accession>
<keyword evidence="3" id="KW-1185">Reference proteome</keyword>
<feature type="chain" id="PRO_5041363398" evidence="1">
    <location>
        <begin position="17"/>
        <end position="127"/>
    </location>
</feature>
<name>A0AA36HCR4_CYLNA</name>
<evidence type="ECO:0000313" key="2">
    <source>
        <dbReference type="EMBL" id="CAJ0607782.1"/>
    </source>
</evidence>
<proteinExistence type="predicted"/>
<comment type="caution">
    <text evidence="2">The sequence shown here is derived from an EMBL/GenBank/DDBJ whole genome shotgun (WGS) entry which is preliminary data.</text>
</comment>
<dbReference type="EMBL" id="CATQJL010000316">
    <property type="protein sequence ID" value="CAJ0607782.1"/>
    <property type="molecule type" value="Genomic_DNA"/>
</dbReference>
<organism evidence="2 3">
    <name type="scientific">Cylicocyclus nassatus</name>
    <name type="common">Nematode worm</name>
    <dbReference type="NCBI Taxonomy" id="53992"/>
    <lineage>
        <taxon>Eukaryota</taxon>
        <taxon>Metazoa</taxon>
        <taxon>Ecdysozoa</taxon>
        <taxon>Nematoda</taxon>
        <taxon>Chromadorea</taxon>
        <taxon>Rhabditida</taxon>
        <taxon>Rhabditina</taxon>
        <taxon>Rhabditomorpha</taxon>
        <taxon>Strongyloidea</taxon>
        <taxon>Strongylidae</taxon>
        <taxon>Cylicocyclus</taxon>
    </lineage>
</organism>
<evidence type="ECO:0000256" key="1">
    <source>
        <dbReference type="SAM" id="SignalP"/>
    </source>
</evidence>
<evidence type="ECO:0000313" key="3">
    <source>
        <dbReference type="Proteomes" id="UP001176961"/>
    </source>
</evidence>